<dbReference type="PANTHER" id="PTHR30143:SF0">
    <property type="entry name" value="2-KETO-4-PENTENOATE HYDRATASE"/>
    <property type="match status" value="1"/>
</dbReference>
<dbReference type="PANTHER" id="PTHR30143">
    <property type="entry name" value="ACID HYDRATASE"/>
    <property type="match status" value="1"/>
</dbReference>
<dbReference type="SUPFAM" id="SSF56529">
    <property type="entry name" value="FAH"/>
    <property type="match status" value="1"/>
</dbReference>
<dbReference type="InterPro" id="IPR011234">
    <property type="entry name" value="Fumarylacetoacetase-like_C"/>
</dbReference>
<name>A0ABY5RXC7_9HYPH</name>
<accession>A0ABY5RXC7</accession>
<keyword evidence="1" id="KW-0456">Lyase</keyword>
<dbReference type="GO" id="GO:0016787">
    <property type="term" value="F:hydrolase activity"/>
    <property type="evidence" value="ECO:0007669"/>
    <property type="project" value="UniProtKB-KW"/>
</dbReference>
<reference evidence="3" key="1">
    <citation type="submission" date="2022-08" db="EMBL/GenBank/DDBJ databases">
        <title>Microvirga terrae sp. nov., isolated from soil.</title>
        <authorList>
            <person name="Kim K.H."/>
            <person name="Seo Y.L."/>
            <person name="Kim J.M."/>
            <person name="Lee J.K."/>
            <person name="Han D.M."/>
            <person name="Jeon C.O."/>
        </authorList>
    </citation>
    <scope>NUCLEOTIDE SEQUENCE</scope>
    <source>
        <strain evidence="3">R24</strain>
    </source>
</reference>
<dbReference type="Pfam" id="PF01557">
    <property type="entry name" value="FAA_hydrolase"/>
    <property type="match status" value="1"/>
</dbReference>
<dbReference type="Gene3D" id="3.90.850.10">
    <property type="entry name" value="Fumarylacetoacetase-like, C-terminal domain"/>
    <property type="match status" value="1"/>
</dbReference>
<evidence type="ECO:0000259" key="2">
    <source>
        <dbReference type="Pfam" id="PF01557"/>
    </source>
</evidence>
<dbReference type="RefSeq" id="WP_259060552.1">
    <property type="nucleotide sequence ID" value="NZ_CP102845.1"/>
</dbReference>
<dbReference type="EMBL" id="CP102845">
    <property type="protein sequence ID" value="UVF21638.1"/>
    <property type="molecule type" value="Genomic_DNA"/>
</dbReference>
<keyword evidence="3" id="KW-0378">Hydrolase</keyword>
<dbReference type="Proteomes" id="UP001017257">
    <property type="component" value="Chromosome"/>
</dbReference>
<gene>
    <name evidence="3" type="ORF">HPT29_011180</name>
</gene>
<sequence length="284" mass="30626">MQQDSKPILCQRAIKPCRPQPTRPESLDLIISPSTMADQLAAEHRNGVKFHQLQGIRGLSDAYRVQDAYVASIIADDTQAGYKIGLTSKRMQDMCGIDQPISGTIFGRKVARSGIRLSLADYNHLGLEFEICCRLGRDLVPADSPVTPEQAGDAIDAVAAAIELVDDRHADYSVLDINTLVADNSWNAGVVLGDFVPPPARLDETEGIAYQDGEEIGRGHGADALGHPFIPLAWLANHLAASGRTLRKGDIVMTGSIVTTRFPSGPFTFRFDIGGLGSVEVYGE</sequence>
<feature type="domain" description="Fumarylacetoacetase-like C-terminal" evidence="2">
    <location>
        <begin position="122"/>
        <end position="264"/>
    </location>
</feature>
<evidence type="ECO:0000313" key="3">
    <source>
        <dbReference type="EMBL" id="UVF21638.1"/>
    </source>
</evidence>
<evidence type="ECO:0000313" key="4">
    <source>
        <dbReference type="Proteomes" id="UP001017257"/>
    </source>
</evidence>
<organism evidence="3 4">
    <name type="scientific">Microvirga terrae</name>
    <dbReference type="NCBI Taxonomy" id="2740529"/>
    <lineage>
        <taxon>Bacteria</taxon>
        <taxon>Pseudomonadati</taxon>
        <taxon>Pseudomonadota</taxon>
        <taxon>Alphaproteobacteria</taxon>
        <taxon>Hyphomicrobiales</taxon>
        <taxon>Methylobacteriaceae</taxon>
        <taxon>Microvirga</taxon>
    </lineage>
</organism>
<protein>
    <submittedName>
        <fullName evidence="3">Fumarylacetoacetate hydrolase family protein</fullName>
    </submittedName>
</protein>
<proteinExistence type="predicted"/>
<dbReference type="InterPro" id="IPR050772">
    <property type="entry name" value="Hydratase-Decarb/MhpD_sf"/>
</dbReference>
<dbReference type="InterPro" id="IPR036663">
    <property type="entry name" value="Fumarylacetoacetase_C_sf"/>
</dbReference>
<evidence type="ECO:0000256" key="1">
    <source>
        <dbReference type="ARBA" id="ARBA00023239"/>
    </source>
</evidence>
<keyword evidence="4" id="KW-1185">Reference proteome</keyword>